<keyword evidence="2" id="KW-1185">Reference proteome</keyword>
<gene>
    <name evidence="1" type="ORF">SGA02_14190</name>
</gene>
<evidence type="ECO:0000313" key="2">
    <source>
        <dbReference type="Proteomes" id="UP000321057"/>
    </source>
</evidence>
<dbReference type="Proteomes" id="UP000321057">
    <property type="component" value="Unassembled WGS sequence"/>
</dbReference>
<dbReference type="RefSeq" id="WP_052495453.1">
    <property type="nucleotide sequence ID" value="NZ_BKAX01000003.1"/>
</dbReference>
<sequence>MMTNKPIISIYVALQIFTTQAIPGELILYSDHIKFKASGMVEGNEVKDTFLLSEINEIQLQRGIILHKLVIIDNENDVWRFKQINKSDAQHFITQYKKLMTN</sequence>
<name>A0ABQ0Y2H3_STAGA</name>
<organism evidence="1 2">
    <name type="scientific">Staphylococcus gallinarum</name>
    <dbReference type="NCBI Taxonomy" id="1293"/>
    <lineage>
        <taxon>Bacteria</taxon>
        <taxon>Bacillati</taxon>
        <taxon>Bacillota</taxon>
        <taxon>Bacilli</taxon>
        <taxon>Bacillales</taxon>
        <taxon>Staphylococcaceae</taxon>
        <taxon>Staphylococcus</taxon>
    </lineage>
</organism>
<proteinExistence type="predicted"/>
<reference evidence="1 2" key="1">
    <citation type="submission" date="2019-07" db="EMBL/GenBank/DDBJ databases">
        <title>Whole genome shotgun sequence of Staphylococcus gallinarum NBRC 109767.</title>
        <authorList>
            <person name="Hosoyama A."/>
            <person name="Uohara A."/>
            <person name="Ohji S."/>
            <person name="Ichikawa N."/>
        </authorList>
    </citation>
    <scope>NUCLEOTIDE SEQUENCE [LARGE SCALE GENOMIC DNA]</scope>
    <source>
        <strain evidence="1 2">NBRC 109767</strain>
    </source>
</reference>
<comment type="caution">
    <text evidence="1">The sequence shown here is derived from an EMBL/GenBank/DDBJ whole genome shotgun (WGS) entry which is preliminary data.</text>
</comment>
<evidence type="ECO:0000313" key="1">
    <source>
        <dbReference type="EMBL" id="GEQ05591.1"/>
    </source>
</evidence>
<dbReference type="EMBL" id="BKAX01000003">
    <property type="protein sequence ID" value="GEQ05591.1"/>
    <property type="molecule type" value="Genomic_DNA"/>
</dbReference>
<evidence type="ECO:0008006" key="3">
    <source>
        <dbReference type="Google" id="ProtNLM"/>
    </source>
</evidence>
<protein>
    <recommendedName>
        <fullName evidence="3">YokE-like PH domain-containing protein</fullName>
    </recommendedName>
</protein>
<accession>A0ABQ0Y2H3</accession>